<sequence length="900" mass="101739">MDKKLLFLIICFICIGGTFANVSGKSFWELDPNDQFLGIFNFLQNDKNLTLKLLKIANASRLLLSGGKENASATDPDSPAVYFALDKFAELLQNPDFLDIAAIIEDEVSKVNTSQIPQNHADLLFKYTLAKTNYLMILHRVLGRKSIRTIMPNWPPGNVNDQCYSDTMDYLDALNYPMKWAIDMFDATGNIPSAIQKANINFLGAYDQCLEVHAQIPAGVVLGNITKKTSREFDTRYCRVSIPIPDSLLKRMNANTHGVKLTVTWGVCVSNACHKNDVKGLFDIGILHNKNLPVESVYCFEDKDLSKDRSAIAAICVLLVFGLLIFSGTLFDAIQHLWVNDTDKEHIYEMTQHSNEKHDYAQVHPVHGANPEDKMVVVAVADNDVNSNGLPLGYVRHREFDIVPETKVPMENGQQSISNVNLQTDALQNGTKKGHEVSRGHSKEIEEGGLMGILLAFSLYTNVPKLLRAKQSADSVTCVNGIRFLSLTWVILGHTYNYGIISISETMNAENILDANEMIQSWSFQGVIGGGFAVDTFFLMSAFLLTWLHLKATDKKKNKCSLSDYFMFYFHRIWRLTPVYMIVLMTFACLYKYMGQGPMWPSAIEAADNCKKNWWTNLLYINNVVNINEQCMGWSWYMANDWMFYVISPIFIMFFYMSSSFGGIITFLALAAGITATMVKEYNINGNFFTLKSDGGKYWNEVYIAPWCRFGAWAVGIFLGFIFYKRKRGRFQSTLWAVVGWLLAAGVALSLVYSTYSENMKYGKPWTPLQRAFYEAFGRPMWAACVGWVIFACHNHMGGIVNSLLSWNGFIPLMRLTYAAYLVHPICMMVYVYSKRSLIHINTYEIVYLFLGHTSITLMVAFVVSACFEAPFMALEKVIFRRKACTPLSIVNCIISAIKK</sequence>
<dbReference type="AlphaFoldDB" id="A0ABD3VJ12"/>
<feature type="chain" id="PRO_5044792729" description="Nose resistant-to-fluoxetine protein N-terminal domain-containing protein" evidence="2">
    <location>
        <begin position="21"/>
        <end position="900"/>
    </location>
</feature>
<reference evidence="4 5" key="1">
    <citation type="submission" date="2024-11" db="EMBL/GenBank/DDBJ databases">
        <title>Chromosome-level genome assembly of the freshwater bivalve Anodonta woodiana.</title>
        <authorList>
            <person name="Chen X."/>
        </authorList>
    </citation>
    <scope>NUCLEOTIDE SEQUENCE [LARGE SCALE GENOMIC DNA]</scope>
    <source>
        <strain evidence="4">MN2024</strain>
        <tissue evidence="4">Gills</tissue>
    </source>
</reference>
<comment type="caution">
    <text evidence="4">The sequence shown here is derived from an EMBL/GenBank/DDBJ whole genome shotgun (WGS) entry which is preliminary data.</text>
</comment>
<evidence type="ECO:0000313" key="4">
    <source>
        <dbReference type="EMBL" id="KAL3861116.1"/>
    </source>
</evidence>
<evidence type="ECO:0000256" key="2">
    <source>
        <dbReference type="SAM" id="SignalP"/>
    </source>
</evidence>
<accession>A0ABD3VJ12</accession>
<keyword evidence="5" id="KW-1185">Reference proteome</keyword>
<feature type="transmembrane region" description="Helical" evidence="1">
    <location>
        <begin position="484"/>
        <end position="504"/>
    </location>
</feature>
<keyword evidence="1" id="KW-0472">Membrane</keyword>
<dbReference type="PANTHER" id="PTHR11161">
    <property type="entry name" value="O-ACYLTRANSFERASE"/>
    <property type="match status" value="1"/>
</dbReference>
<feature type="transmembrane region" description="Helical" evidence="1">
    <location>
        <begin position="816"/>
        <end position="834"/>
    </location>
</feature>
<protein>
    <recommendedName>
        <fullName evidence="3">Nose resistant-to-fluoxetine protein N-terminal domain-containing protein</fullName>
    </recommendedName>
</protein>
<feature type="signal peptide" evidence="2">
    <location>
        <begin position="1"/>
        <end position="20"/>
    </location>
</feature>
<evidence type="ECO:0000259" key="3">
    <source>
        <dbReference type="SMART" id="SM00703"/>
    </source>
</evidence>
<dbReference type="InterPro" id="IPR052728">
    <property type="entry name" value="O2_lipid_transport_reg"/>
</dbReference>
<feature type="transmembrane region" description="Helical" evidence="1">
    <location>
        <begin position="846"/>
        <end position="872"/>
    </location>
</feature>
<dbReference type="Proteomes" id="UP001634394">
    <property type="component" value="Unassembled WGS sequence"/>
</dbReference>
<feature type="transmembrane region" description="Helical" evidence="1">
    <location>
        <begin position="311"/>
        <end position="331"/>
    </location>
</feature>
<name>A0ABD3VJ12_SINWO</name>
<feature type="transmembrane region" description="Helical" evidence="1">
    <location>
        <begin position="735"/>
        <end position="756"/>
    </location>
</feature>
<organism evidence="4 5">
    <name type="scientific">Sinanodonta woodiana</name>
    <name type="common">Chinese pond mussel</name>
    <name type="synonym">Anodonta woodiana</name>
    <dbReference type="NCBI Taxonomy" id="1069815"/>
    <lineage>
        <taxon>Eukaryota</taxon>
        <taxon>Metazoa</taxon>
        <taxon>Spiralia</taxon>
        <taxon>Lophotrochozoa</taxon>
        <taxon>Mollusca</taxon>
        <taxon>Bivalvia</taxon>
        <taxon>Autobranchia</taxon>
        <taxon>Heteroconchia</taxon>
        <taxon>Palaeoheterodonta</taxon>
        <taxon>Unionida</taxon>
        <taxon>Unionoidea</taxon>
        <taxon>Unionidae</taxon>
        <taxon>Unioninae</taxon>
        <taxon>Sinanodonta</taxon>
    </lineage>
</organism>
<feature type="domain" description="Nose resistant-to-fluoxetine protein N-terminal" evidence="3">
    <location>
        <begin position="160"/>
        <end position="301"/>
    </location>
</feature>
<dbReference type="Pfam" id="PF20146">
    <property type="entry name" value="NRF"/>
    <property type="match status" value="1"/>
</dbReference>
<gene>
    <name evidence="4" type="ORF">ACJMK2_007185</name>
</gene>
<feature type="transmembrane region" description="Helical" evidence="1">
    <location>
        <begin position="524"/>
        <end position="548"/>
    </location>
</feature>
<dbReference type="SMART" id="SM00703">
    <property type="entry name" value="NRF"/>
    <property type="match status" value="1"/>
</dbReference>
<dbReference type="InterPro" id="IPR006621">
    <property type="entry name" value="Nose-resist-to-fluoxetine_N"/>
</dbReference>
<keyword evidence="1" id="KW-1133">Transmembrane helix</keyword>
<evidence type="ECO:0000313" key="5">
    <source>
        <dbReference type="Proteomes" id="UP001634394"/>
    </source>
</evidence>
<feature type="transmembrane region" description="Helical" evidence="1">
    <location>
        <begin position="776"/>
        <end position="795"/>
    </location>
</feature>
<dbReference type="PANTHER" id="PTHR11161:SF0">
    <property type="entry name" value="O-ACYLTRANSFERASE LIKE PROTEIN"/>
    <property type="match status" value="1"/>
</dbReference>
<proteinExistence type="predicted"/>
<feature type="transmembrane region" description="Helical" evidence="1">
    <location>
        <begin position="704"/>
        <end position="723"/>
    </location>
</feature>
<feature type="transmembrane region" description="Helical" evidence="1">
    <location>
        <begin position="573"/>
        <end position="594"/>
    </location>
</feature>
<dbReference type="EMBL" id="JBJQND010000011">
    <property type="protein sequence ID" value="KAL3861116.1"/>
    <property type="molecule type" value="Genomic_DNA"/>
</dbReference>
<dbReference type="Pfam" id="PF01757">
    <property type="entry name" value="Acyl_transf_3"/>
    <property type="match status" value="1"/>
</dbReference>
<keyword evidence="1" id="KW-0812">Transmembrane</keyword>
<dbReference type="InterPro" id="IPR002656">
    <property type="entry name" value="Acyl_transf_3_dom"/>
</dbReference>
<keyword evidence="2" id="KW-0732">Signal</keyword>
<evidence type="ECO:0000256" key="1">
    <source>
        <dbReference type="SAM" id="Phobius"/>
    </source>
</evidence>